<evidence type="ECO:0000259" key="5">
    <source>
        <dbReference type="Pfam" id="PF00041"/>
    </source>
</evidence>
<feature type="chain" id="PRO_5035216054" description="Fibronectin type-III domain-containing protein" evidence="4">
    <location>
        <begin position="35"/>
        <end position="218"/>
    </location>
</feature>
<reference evidence="6" key="2">
    <citation type="submission" date="2020-09" db="EMBL/GenBank/DDBJ databases">
        <authorList>
            <person name="Sun Q."/>
            <person name="Ohkuma M."/>
        </authorList>
    </citation>
    <scope>NUCLEOTIDE SEQUENCE</scope>
    <source>
        <strain evidence="6">JCM 3090</strain>
    </source>
</reference>
<accession>A0A8J3FF21</accession>
<dbReference type="PROSITE" id="PS51257">
    <property type="entry name" value="PROKAR_LIPOPROTEIN"/>
    <property type="match status" value="1"/>
</dbReference>
<dbReference type="SUPFAM" id="SSF49265">
    <property type="entry name" value="Fibronectin type III"/>
    <property type="match status" value="1"/>
</dbReference>
<evidence type="ECO:0000256" key="1">
    <source>
        <dbReference type="ARBA" id="ARBA00023295"/>
    </source>
</evidence>
<dbReference type="Proteomes" id="UP000649739">
    <property type="component" value="Unassembled WGS sequence"/>
</dbReference>
<keyword evidence="2" id="KW-0119">Carbohydrate metabolism</keyword>
<name>A0A8J3FF21_9ACTN</name>
<keyword evidence="1" id="KW-0378">Hydrolase</keyword>
<feature type="domain" description="Fibronectin type-III" evidence="5">
    <location>
        <begin position="122"/>
        <end position="195"/>
    </location>
</feature>
<dbReference type="EMBL" id="BMQB01000008">
    <property type="protein sequence ID" value="GGK02904.1"/>
    <property type="molecule type" value="Genomic_DNA"/>
</dbReference>
<evidence type="ECO:0000256" key="2">
    <source>
        <dbReference type="ARBA" id="ARBA00023326"/>
    </source>
</evidence>
<dbReference type="RefSeq" id="WP_189171349.1">
    <property type="nucleotide sequence ID" value="NZ_BMQB01000008.1"/>
</dbReference>
<dbReference type="InterPro" id="IPR036116">
    <property type="entry name" value="FN3_sf"/>
</dbReference>
<dbReference type="InterPro" id="IPR003961">
    <property type="entry name" value="FN3_dom"/>
</dbReference>
<protein>
    <recommendedName>
        <fullName evidence="5">Fibronectin type-III domain-containing protein</fullName>
    </recommendedName>
</protein>
<proteinExistence type="predicted"/>
<organism evidence="6 7">
    <name type="scientific">Pilimelia anulata</name>
    <dbReference type="NCBI Taxonomy" id="53371"/>
    <lineage>
        <taxon>Bacteria</taxon>
        <taxon>Bacillati</taxon>
        <taxon>Actinomycetota</taxon>
        <taxon>Actinomycetes</taxon>
        <taxon>Micromonosporales</taxon>
        <taxon>Micromonosporaceae</taxon>
        <taxon>Pilimelia</taxon>
    </lineage>
</organism>
<keyword evidence="2" id="KW-0624">Polysaccharide degradation</keyword>
<sequence length="218" mass="21482">MTRIAARAAGRPRGRRAAAVLAAAAVAPLLTGCAALGLGGEDGSGGDGSASGGGSGGVGWQVYVAGRPQASPTEPPNGRYPSKPGSGYLPYPAGGGAGASASPACTSRLRMGTFDSVGVTPSAGSALVTWAKLGDSRVQTYRVAAVPQLPVNGVVEEPTWVTVPAGSGCGEQSTTIGGLRSGGQYVFWVDAVATIASGTNAGVQQDKMRGRSVGVRIP</sequence>
<dbReference type="Gene3D" id="2.60.40.10">
    <property type="entry name" value="Immunoglobulins"/>
    <property type="match status" value="1"/>
</dbReference>
<dbReference type="GO" id="GO:0000272">
    <property type="term" value="P:polysaccharide catabolic process"/>
    <property type="evidence" value="ECO:0007669"/>
    <property type="project" value="UniProtKB-KW"/>
</dbReference>
<gene>
    <name evidence="6" type="ORF">GCM10010123_36120</name>
</gene>
<keyword evidence="7" id="KW-1185">Reference proteome</keyword>
<keyword evidence="4" id="KW-0732">Signal</keyword>
<feature type="signal peptide" evidence="4">
    <location>
        <begin position="1"/>
        <end position="34"/>
    </location>
</feature>
<dbReference type="AlphaFoldDB" id="A0A8J3FF21"/>
<evidence type="ECO:0000256" key="3">
    <source>
        <dbReference type="SAM" id="MobiDB-lite"/>
    </source>
</evidence>
<feature type="region of interest" description="Disordered" evidence="3">
    <location>
        <begin position="67"/>
        <end position="87"/>
    </location>
</feature>
<dbReference type="Pfam" id="PF00041">
    <property type="entry name" value="fn3"/>
    <property type="match status" value="1"/>
</dbReference>
<evidence type="ECO:0000256" key="4">
    <source>
        <dbReference type="SAM" id="SignalP"/>
    </source>
</evidence>
<evidence type="ECO:0000313" key="7">
    <source>
        <dbReference type="Proteomes" id="UP000649739"/>
    </source>
</evidence>
<comment type="caution">
    <text evidence="6">The sequence shown here is derived from an EMBL/GenBank/DDBJ whole genome shotgun (WGS) entry which is preliminary data.</text>
</comment>
<reference evidence="6" key="1">
    <citation type="journal article" date="2014" name="Int. J. Syst. Evol. Microbiol.">
        <title>Complete genome sequence of Corynebacterium casei LMG S-19264T (=DSM 44701T), isolated from a smear-ripened cheese.</title>
        <authorList>
            <consortium name="US DOE Joint Genome Institute (JGI-PGF)"/>
            <person name="Walter F."/>
            <person name="Albersmeier A."/>
            <person name="Kalinowski J."/>
            <person name="Ruckert C."/>
        </authorList>
    </citation>
    <scope>NUCLEOTIDE SEQUENCE</scope>
    <source>
        <strain evidence="6">JCM 3090</strain>
    </source>
</reference>
<evidence type="ECO:0000313" key="6">
    <source>
        <dbReference type="EMBL" id="GGK02904.1"/>
    </source>
</evidence>
<dbReference type="InterPro" id="IPR013783">
    <property type="entry name" value="Ig-like_fold"/>
</dbReference>
<dbReference type="GO" id="GO:0016798">
    <property type="term" value="F:hydrolase activity, acting on glycosyl bonds"/>
    <property type="evidence" value="ECO:0007669"/>
    <property type="project" value="UniProtKB-KW"/>
</dbReference>
<keyword evidence="1" id="KW-0326">Glycosidase</keyword>